<dbReference type="Pfam" id="PF13174">
    <property type="entry name" value="TPR_6"/>
    <property type="match status" value="1"/>
</dbReference>
<keyword evidence="1" id="KW-0132">Cell division</keyword>
<keyword evidence="1" id="KW-0131">Cell cycle</keyword>
<evidence type="ECO:0000313" key="3">
    <source>
        <dbReference type="EMBL" id="SFR16468.1"/>
    </source>
</evidence>
<comment type="similarity">
    <text evidence="1">Belongs to the CpoB family.</text>
</comment>
<dbReference type="STRING" id="871652.SAMN04515673_11154"/>
<dbReference type="AlphaFoldDB" id="A0A1I6EG08"/>
<accession>A0A1I6EG08</accession>
<keyword evidence="1" id="KW-0732">Signal</keyword>
<comment type="function">
    <text evidence="1">Mediates coordination of peptidoglycan synthesis and outer membrane constriction during cell division.</text>
</comment>
<dbReference type="HAMAP" id="MF_02066">
    <property type="entry name" value="CpoB"/>
    <property type="match status" value="1"/>
</dbReference>
<dbReference type="InterPro" id="IPR011990">
    <property type="entry name" value="TPR-like_helical_dom_sf"/>
</dbReference>
<dbReference type="OrthoDB" id="9763909at2"/>
<dbReference type="Gene3D" id="1.25.40.10">
    <property type="entry name" value="Tetratricopeptide repeat domain"/>
    <property type="match status" value="1"/>
</dbReference>
<keyword evidence="4" id="KW-1185">Reference proteome</keyword>
<sequence length="279" mass="29172">MGRAGPLFGLLLGLMPLGASLAQEREATLADIRQELSVLYVEIQRLQRELSTTAAPDGIAPQEGVLARVDAIEGALQALTGKTEELEFRINRVVTDGTTRIGDLDYRLCELEPSCDPATLGQTPRLGGAVETPAPDPAPTPEADAGLAGFELAVGEEKEFTQAQAALEAGAYAAAAEGFARFNEAYPGSPLGLRALMGQGEALTRLEDHRGAARAYLDAFSTEPASPEAPQALLRLGQSLGALGQTDEACLTLAEVGTRFPDRAEAAEAAGERARLGCS</sequence>
<evidence type="ECO:0000256" key="2">
    <source>
        <dbReference type="SAM" id="MobiDB-lite"/>
    </source>
</evidence>
<reference evidence="3 4" key="1">
    <citation type="submission" date="2016-10" db="EMBL/GenBank/DDBJ databases">
        <authorList>
            <person name="de Groot N.N."/>
        </authorList>
    </citation>
    <scope>NUCLEOTIDE SEQUENCE [LARGE SCALE GENOMIC DNA]</scope>
    <source>
        <strain evidence="4">KMM 9023,NRIC 0796,JCM 17311,KCTC 23692</strain>
    </source>
</reference>
<dbReference type="InterPro" id="IPR014162">
    <property type="entry name" value="CpoB_C"/>
</dbReference>
<dbReference type="EMBL" id="FOYI01000011">
    <property type="protein sequence ID" value="SFR16468.1"/>
    <property type="molecule type" value="Genomic_DNA"/>
</dbReference>
<proteinExistence type="inferred from homology"/>
<evidence type="ECO:0000256" key="1">
    <source>
        <dbReference type="HAMAP-Rule" id="MF_02066"/>
    </source>
</evidence>
<dbReference type="SUPFAM" id="SSF48452">
    <property type="entry name" value="TPR-like"/>
    <property type="match status" value="1"/>
</dbReference>
<dbReference type="InterPro" id="IPR034706">
    <property type="entry name" value="CpoB"/>
</dbReference>
<name>A0A1I6EG08_9RHOB</name>
<comment type="subcellular location">
    <subcellularLocation>
        <location evidence="1">Periplasm</location>
    </subcellularLocation>
</comment>
<dbReference type="GO" id="GO:0043093">
    <property type="term" value="P:FtsZ-dependent cytokinesis"/>
    <property type="evidence" value="ECO:0007669"/>
    <property type="project" value="UniProtKB-UniRule"/>
</dbReference>
<keyword evidence="1" id="KW-0574">Periplasm</keyword>
<feature type="region of interest" description="Disordered" evidence="2">
    <location>
        <begin position="124"/>
        <end position="143"/>
    </location>
</feature>
<evidence type="ECO:0000313" key="4">
    <source>
        <dbReference type="Proteomes" id="UP000199302"/>
    </source>
</evidence>
<dbReference type="GO" id="GO:0030288">
    <property type="term" value="C:outer membrane-bounded periplasmic space"/>
    <property type="evidence" value="ECO:0007669"/>
    <property type="project" value="UniProtKB-UniRule"/>
</dbReference>
<dbReference type="RefSeq" id="WP_092081848.1">
    <property type="nucleotide sequence ID" value="NZ_FOYI01000011.1"/>
</dbReference>
<dbReference type="NCBIfam" id="TIGR02795">
    <property type="entry name" value="tol_pal_ybgF"/>
    <property type="match status" value="1"/>
</dbReference>
<gene>
    <name evidence="1" type="primary">cpoB</name>
    <name evidence="3" type="ORF">SAMN04515673_11154</name>
</gene>
<protein>
    <recommendedName>
        <fullName evidence="1">Cell division coordinator CpoB</fullName>
    </recommendedName>
</protein>
<dbReference type="Proteomes" id="UP000199302">
    <property type="component" value="Unassembled WGS sequence"/>
</dbReference>
<organism evidence="3 4">
    <name type="scientific">Poseidonocella sedimentorum</name>
    <dbReference type="NCBI Taxonomy" id="871652"/>
    <lineage>
        <taxon>Bacteria</taxon>
        <taxon>Pseudomonadati</taxon>
        <taxon>Pseudomonadota</taxon>
        <taxon>Alphaproteobacteria</taxon>
        <taxon>Rhodobacterales</taxon>
        <taxon>Roseobacteraceae</taxon>
        <taxon>Poseidonocella</taxon>
    </lineage>
</organism>
<dbReference type="InterPro" id="IPR019734">
    <property type="entry name" value="TPR_rpt"/>
</dbReference>